<dbReference type="GO" id="GO:0003682">
    <property type="term" value="F:chromatin binding"/>
    <property type="evidence" value="ECO:0007669"/>
    <property type="project" value="TreeGrafter"/>
</dbReference>
<comment type="similarity">
    <text evidence="2">Belongs to the CDC45 family.</text>
</comment>
<dbReference type="GO" id="GO:0051301">
    <property type="term" value="P:cell division"/>
    <property type="evidence" value="ECO:0007669"/>
    <property type="project" value="UniProtKB-KW"/>
</dbReference>
<dbReference type="Pfam" id="PF02724">
    <property type="entry name" value="CDC45"/>
    <property type="match status" value="3"/>
</dbReference>
<comment type="subcellular location">
    <subcellularLocation>
        <location evidence="1">Nucleus</location>
    </subcellularLocation>
</comment>
<proteinExistence type="inferred from homology"/>
<dbReference type="GO" id="GO:0006270">
    <property type="term" value="P:DNA replication initiation"/>
    <property type="evidence" value="ECO:0007669"/>
    <property type="project" value="InterPro"/>
</dbReference>
<dbReference type="GO" id="GO:0031261">
    <property type="term" value="C:DNA replication preinitiation complex"/>
    <property type="evidence" value="ECO:0007669"/>
    <property type="project" value="TreeGrafter"/>
</dbReference>
<dbReference type="AlphaFoldDB" id="A0A151RRN8"/>
<sequence length="455" mass="52002">MREQRVESFYAKLRQSATSSSSSSPVLIFPSTSDVDSLCALKIILHILQSDSIQYACYPVSSFHEIHKYVSSASNDHPLSVVLVNWGNHRDLRKTLNLSPNARVFVVDKDPIKLYRKLKKDYYRLGTFHGKPSGCLMYELAHFLRRNTNELLWLACVSLTDQFVHERLSEERYHDGVMELEQHINSSGNLDAPTSVTLKDGTKIRAPNSSRITYEDQPRLMLLQEWNLFDSMMCSSYIATKLKTWSENGVKKLKLLFGRMGFALADCQQQFQYMNVEVKRKMKQEFERFLPEYGLTDFYYRSFMRVYRYSRVSAADVVFGVTALLESFVKSDGSCASQNFRWLKLEDSRDAKLLGYPQALTKFCYFLMDALKEKGATMKPLLCACLSQEAGKVLIVGVCGRPRLAGARGNAFGIAFRTAAEEIGTQFFHELFESSWIVLDASAVNSFMVRLIEKL</sequence>
<dbReference type="GO" id="GO:0048229">
    <property type="term" value="P:gametophyte development"/>
    <property type="evidence" value="ECO:0007669"/>
    <property type="project" value="EnsemblPlants"/>
</dbReference>
<dbReference type="PANTHER" id="PTHR10507:SF0">
    <property type="entry name" value="CELL DIVISION CONTROL PROTEIN 45 HOMOLOG"/>
    <property type="match status" value="1"/>
</dbReference>
<evidence type="ECO:0000256" key="4">
    <source>
        <dbReference type="ARBA" id="ARBA00023242"/>
    </source>
</evidence>
<keyword evidence="7" id="KW-1185">Reference proteome</keyword>
<reference evidence="6" key="1">
    <citation type="journal article" date="2012" name="Nat. Biotechnol.">
        <title>Draft genome sequence of pigeonpea (Cajanus cajan), an orphan legume crop of resource-poor farmers.</title>
        <authorList>
            <person name="Varshney R.K."/>
            <person name="Chen W."/>
            <person name="Li Y."/>
            <person name="Bharti A.K."/>
            <person name="Saxena R.K."/>
            <person name="Schlueter J.A."/>
            <person name="Donoghue M.T."/>
            <person name="Azam S."/>
            <person name="Fan G."/>
            <person name="Whaley A.M."/>
            <person name="Farmer A.D."/>
            <person name="Sheridan J."/>
            <person name="Iwata A."/>
            <person name="Tuteja R."/>
            <person name="Penmetsa R.V."/>
            <person name="Wu W."/>
            <person name="Upadhyaya H.D."/>
            <person name="Yang S.P."/>
            <person name="Shah T."/>
            <person name="Saxena K.B."/>
            <person name="Michael T."/>
            <person name="McCombie W.R."/>
            <person name="Yang B."/>
            <person name="Zhang G."/>
            <person name="Yang H."/>
            <person name="Wang J."/>
            <person name="Spillane C."/>
            <person name="Cook D.R."/>
            <person name="May G.D."/>
            <person name="Xu X."/>
            <person name="Jackson S.A."/>
        </authorList>
    </citation>
    <scope>NUCLEOTIDE SEQUENCE [LARGE SCALE GENOMIC DNA]</scope>
</reference>
<evidence type="ECO:0000256" key="1">
    <source>
        <dbReference type="ARBA" id="ARBA00004123"/>
    </source>
</evidence>
<organism evidence="6 7">
    <name type="scientific">Cajanus cajan</name>
    <name type="common">Pigeon pea</name>
    <name type="synonym">Cajanus indicus</name>
    <dbReference type="NCBI Taxonomy" id="3821"/>
    <lineage>
        <taxon>Eukaryota</taxon>
        <taxon>Viridiplantae</taxon>
        <taxon>Streptophyta</taxon>
        <taxon>Embryophyta</taxon>
        <taxon>Tracheophyta</taxon>
        <taxon>Spermatophyta</taxon>
        <taxon>Magnoliopsida</taxon>
        <taxon>eudicotyledons</taxon>
        <taxon>Gunneridae</taxon>
        <taxon>Pentapetalae</taxon>
        <taxon>rosids</taxon>
        <taxon>fabids</taxon>
        <taxon>Fabales</taxon>
        <taxon>Fabaceae</taxon>
        <taxon>Papilionoideae</taxon>
        <taxon>50 kb inversion clade</taxon>
        <taxon>NPAAA clade</taxon>
        <taxon>indigoferoid/millettioid clade</taxon>
        <taxon>Phaseoleae</taxon>
        <taxon>Cajanus</taxon>
    </lineage>
</organism>
<dbReference type="GO" id="GO:1902977">
    <property type="term" value="P:mitotic DNA replication preinitiation complex assembly"/>
    <property type="evidence" value="ECO:0007669"/>
    <property type="project" value="TreeGrafter"/>
</dbReference>
<keyword evidence="4" id="KW-0539">Nucleus</keyword>
<keyword evidence="3" id="KW-0235">DNA replication</keyword>
<dbReference type="Gramene" id="C.cajan_38677.t">
    <property type="protein sequence ID" value="C.cajan_38677.t"/>
    <property type="gene ID" value="C.cajan_38677"/>
</dbReference>
<dbReference type="InterPro" id="IPR003874">
    <property type="entry name" value="CDC45"/>
</dbReference>
<accession>A0A151RRN8</accession>
<dbReference type="PANTHER" id="PTHR10507">
    <property type="entry name" value="CDC45-RELATED PROTEIN"/>
    <property type="match status" value="1"/>
</dbReference>
<name>A0A151RRN8_CAJCA</name>
<evidence type="ECO:0000313" key="7">
    <source>
        <dbReference type="Proteomes" id="UP000075243"/>
    </source>
</evidence>
<dbReference type="GO" id="GO:0003688">
    <property type="term" value="F:DNA replication origin binding"/>
    <property type="evidence" value="ECO:0007669"/>
    <property type="project" value="TreeGrafter"/>
</dbReference>
<evidence type="ECO:0000256" key="5">
    <source>
        <dbReference type="ARBA" id="ARBA00023306"/>
    </source>
</evidence>
<gene>
    <name evidence="6" type="ORF">KK1_033265</name>
</gene>
<dbReference type="Proteomes" id="UP000075243">
    <property type="component" value="Unassembled WGS sequence"/>
</dbReference>
<dbReference type="STRING" id="3821.A0A151RRN8"/>
<evidence type="ECO:0000256" key="2">
    <source>
        <dbReference type="ARBA" id="ARBA00010727"/>
    </source>
</evidence>
<evidence type="ECO:0000256" key="3">
    <source>
        <dbReference type="ARBA" id="ARBA00022705"/>
    </source>
</evidence>
<dbReference type="OMA" id="NWTQKGD"/>
<dbReference type="GO" id="GO:0000727">
    <property type="term" value="P:double-strand break repair via break-induced replication"/>
    <property type="evidence" value="ECO:0007669"/>
    <property type="project" value="TreeGrafter"/>
</dbReference>
<protein>
    <submittedName>
        <fullName evidence="6">Cell division control protein 45 isogeny</fullName>
    </submittedName>
</protein>
<dbReference type="GO" id="GO:0006279">
    <property type="term" value="P:premeiotic DNA replication"/>
    <property type="evidence" value="ECO:0007669"/>
    <property type="project" value="EnsemblPlants"/>
</dbReference>
<dbReference type="GO" id="GO:0003697">
    <property type="term" value="F:single-stranded DNA binding"/>
    <property type="evidence" value="ECO:0007669"/>
    <property type="project" value="TreeGrafter"/>
</dbReference>
<keyword evidence="6" id="KW-0132">Cell division</keyword>
<dbReference type="EMBL" id="KQ483598">
    <property type="protein sequence ID" value="KYP45206.1"/>
    <property type="molecule type" value="Genomic_DNA"/>
</dbReference>
<evidence type="ECO:0000313" key="6">
    <source>
        <dbReference type="EMBL" id="KYP45206.1"/>
    </source>
</evidence>
<keyword evidence="5" id="KW-0131">Cell cycle</keyword>